<keyword evidence="4" id="KW-0804">Transcription</keyword>
<name>A0A1N7NX33_9BACL</name>
<keyword evidence="2" id="KW-0805">Transcription regulation</keyword>
<keyword evidence="3 6" id="KW-0238">DNA-binding</keyword>
<dbReference type="Pfam" id="PF03466">
    <property type="entry name" value="LysR_substrate"/>
    <property type="match status" value="1"/>
</dbReference>
<sequence length="310" mass="35565">MDLDLRQLRYFIKVAERLNFTEAANELFVAQSAVSQQIAELEKKIGVPLFIRNKRFVRLTSAGQRLYQDVVPLMHRMEEAIHTARLVHEGLVGALRIGFLAPHVRAFLPDLIKEFKRQYPDIDLTLNHYHHGMLLQYIDAGELDLAITTPFGLHRVEGIVQEVIRTEPFAVVLHRNHPLASRDRLQISDLRHEPFIIHNRQDSPAGFFDYTIQLCSRHGFVPNIVSQPRFVDTVLVLVEAELGIAILPQSLEHHYSAPDLRFIPIADAENDVLQLVMVWKENHNNPSLPLWVNTCRKVLGSKIPKGTREQ</sequence>
<dbReference type="Pfam" id="PF00126">
    <property type="entry name" value="HTH_1"/>
    <property type="match status" value="1"/>
</dbReference>
<dbReference type="RefSeq" id="WP_076348211.1">
    <property type="nucleotide sequence ID" value="NZ_FTOO01000010.1"/>
</dbReference>
<dbReference type="EMBL" id="FTOO01000010">
    <property type="protein sequence ID" value="SIT02935.1"/>
    <property type="molecule type" value="Genomic_DNA"/>
</dbReference>
<dbReference type="Proteomes" id="UP000186156">
    <property type="component" value="Unassembled WGS sequence"/>
</dbReference>
<evidence type="ECO:0000313" key="7">
    <source>
        <dbReference type="Proteomes" id="UP000186156"/>
    </source>
</evidence>
<dbReference type="InterPro" id="IPR036390">
    <property type="entry name" value="WH_DNA-bd_sf"/>
</dbReference>
<proteinExistence type="inferred from homology"/>
<keyword evidence="7" id="KW-1185">Reference proteome</keyword>
<evidence type="ECO:0000256" key="4">
    <source>
        <dbReference type="ARBA" id="ARBA00023163"/>
    </source>
</evidence>
<dbReference type="PANTHER" id="PTHR30346">
    <property type="entry name" value="TRANSCRIPTIONAL DUAL REGULATOR HCAR-RELATED"/>
    <property type="match status" value="1"/>
</dbReference>
<dbReference type="PROSITE" id="PS50931">
    <property type="entry name" value="HTH_LYSR"/>
    <property type="match status" value="1"/>
</dbReference>
<dbReference type="SUPFAM" id="SSF53850">
    <property type="entry name" value="Periplasmic binding protein-like II"/>
    <property type="match status" value="1"/>
</dbReference>
<gene>
    <name evidence="6" type="ORF">SAMN05421799_11042</name>
</gene>
<dbReference type="PANTHER" id="PTHR30346:SF0">
    <property type="entry name" value="HCA OPERON TRANSCRIPTIONAL ACTIVATOR HCAR"/>
    <property type="match status" value="1"/>
</dbReference>
<dbReference type="AlphaFoldDB" id="A0A1N7NX33"/>
<accession>A0A1N7NX33</accession>
<reference evidence="7" key="1">
    <citation type="submission" date="2017-01" db="EMBL/GenBank/DDBJ databases">
        <authorList>
            <person name="Varghese N."/>
            <person name="Submissions S."/>
        </authorList>
    </citation>
    <scope>NUCLEOTIDE SEQUENCE [LARGE SCALE GENOMIC DNA]</scope>
    <source>
        <strain evidence="7">DSM 16176</strain>
    </source>
</reference>
<evidence type="ECO:0000256" key="1">
    <source>
        <dbReference type="ARBA" id="ARBA00009437"/>
    </source>
</evidence>
<dbReference type="OrthoDB" id="9803735at2"/>
<feature type="domain" description="HTH lysR-type" evidence="5">
    <location>
        <begin position="3"/>
        <end position="60"/>
    </location>
</feature>
<dbReference type="Gene3D" id="1.10.10.10">
    <property type="entry name" value="Winged helix-like DNA-binding domain superfamily/Winged helix DNA-binding domain"/>
    <property type="match status" value="1"/>
</dbReference>
<comment type="similarity">
    <text evidence="1">Belongs to the LysR transcriptional regulatory family.</text>
</comment>
<organism evidence="6 7">
    <name type="scientific">Alicyclobacillus vulcanalis</name>
    <dbReference type="NCBI Taxonomy" id="252246"/>
    <lineage>
        <taxon>Bacteria</taxon>
        <taxon>Bacillati</taxon>
        <taxon>Bacillota</taxon>
        <taxon>Bacilli</taxon>
        <taxon>Bacillales</taxon>
        <taxon>Alicyclobacillaceae</taxon>
        <taxon>Alicyclobacillus</taxon>
    </lineage>
</organism>
<dbReference type="GO" id="GO:0032993">
    <property type="term" value="C:protein-DNA complex"/>
    <property type="evidence" value="ECO:0007669"/>
    <property type="project" value="TreeGrafter"/>
</dbReference>
<evidence type="ECO:0000259" key="5">
    <source>
        <dbReference type="PROSITE" id="PS50931"/>
    </source>
</evidence>
<dbReference type="InterPro" id="IPR000847">
    <property type="entry name" value="LysR_HTH_N"/>
</dbReference>
<protein>
    <submittedName>
        <fullName evidence="6">DNA-binding transcriptional regulator, LysR family</fullName>
    </submittedName>
</protein>
<dbReference type="SUPFAM" id="SSF46785">
    <property type="entry name" value="Winged helix' DNA-binding domain"/>
    <property type="match status" value="1"/>
</dbReference>
<evidence type="ECO:0000256" key="3">
    <source>
        <dbReference type="ARBA" id="ARBA00023125"/>
    </source>
</evidence>
<dbReference type="Gene3D" id="3.40.190.10">
    <property type="entry name" value="Periplasmic binding protein-like II"/>
    <property type="match status" value="2"/>
</dbReference>
<evidence type="ECO:0000256" key="2">
    <source>
        <dbReference type="ARBA" id="ARBA00023015"/>
    </source>
</evidence>
<dbReference type="PRINTS" id="PR00039">
    <property type="entry name" value="HTHLYSR"/>
</dbReference>
<dbReference type="STRING" id="252246.SAMN05421799_11042"/>
<dbReference type="InterPro" id="IPR005119">
    <property type="entry name" value="LysR_subst-bd"/>
</dbReference>
<dbReference type="InterPro" id="IPR036388">
    <property type="entry name" value="WH-like_DNA-bd_sf"/>
</dbReference>
<evidence type="ECO:0000313" key="6">
    <source>
        <dbReference type="EMBL" id="SIT02935.1"/>
    </source>
</evidence>
<dbReference type="GO" id="GO:0003677">
    <property type="term" value="F:DNA binding"/>
    <property type="evidence" value="ECO:0007669"/>
    <property type="project" value="UniProtKB-KW"/>
</dbReference>
<dbReference type="FunFam" id="1.10.10.10:FF:000001">
    <property type="entry name" value="LysR family transcriptional regulator"/>
    <property type="match status" value="1"/>
</dbReference>
<dbReference type="CDD" id="cd08414">
    <property type="entry name" value="PBP2_LTTR_aromatics_like"/>
    <property type="match status" value="1"/>
</dbReference>
<dbReference type="GO" id="GO:0003700">
    <property type="term" value="F:DNA-binding transcription factor activity"/>
    <property type="evidence" value="ECO:0007669"/>
    <property type="project" value="InterPro"/>
</dbReference>